<evidence type="ECO:0008006" key="7">
    <source>
        <dbReference type="Google" id="ProtNLM"/>
    </source>
</evidence>
<dbReference type="InterPro" id="IPR029480">
    <property type="entry name" value="Transpos_assoc"/>
</dbReference>
<dbReference type="Pfam" id="PF13963">
    <property type="entry name" value="Transpos_assoc"/>
    <property type="match status" value="1"/>
</dbReference>
<evidence type="ECO:0000259" key="2">
    <source>
        <dbReference type="Pfam" id="PF13952"/>
    </source>
</evidence>
<gene>
    <name evidence="5" type="ORF">VNO80_06877</name>
</gene>
<proteinExistence type="predicted"/>
<dbReference type="PANTHER" id="PTHR10775">
    <property type="entry name" value="OS08G0208400 PROTEIN"/>
    <property type="match status" value="1"/>
</dbReference>
<evidence type="ECO:0000256" key="1">
    <source>
        <dbReference type="SAM" id="MobiDB-lite"/>
    </source>
</evidence>
<dbReference type="EMBL" id="JAYMYR010000003">
    <property type="protein sequence ID" value="KAK7373468.1"/>
    <property type="molecule type" value="Genomic_DNA"/>
</dbReference>
<dbReference type="Pfam" id="PF13952">
    <property type="entry name" value="DUF4216"/>
    <property type="match status" value="1"/>
</dbReference>
<dbReference type="Pfam" id="PF02992">
    <property type="entry name" value="Transposase_21"/>
    <property type="match status" value="1"/>
</dbReference>
<dbReference type="PANTHER" id="PTHR10775:SF180">
    <property type="entry name" value="TRANSPOSON, EN_SPM-LIKE, TRANSPOSASE-ASSOCIATED DOMAIN PROTEIN-RELATED"/>
    <property type="match status" value="1"/>
</dbReference>
<feature type="compositionally biased region" description="Polar residues" evidence="1">
    <location>
        <begin position="1260"/>
        <end position="1270"/>
    </location>
</feature>
<accession>A0AAN9NMJ6</accession>
<evidence type="ECO:0000259" key="4">
    <source>
        <dbReference type="Pfam" id="PF13963"/>
    </source>
</evidence>
<dbReference type="InterPro" id="IPR025312">
    <property type="entry name" value="DUF4216"/>
</dbReference>
<evidence type="ECO:0000313" key="5">
    <source>
        <dbReference type="EMBL" id="KAK7373468.1"/>
    </source>
</evidence>
<feature type="domain" description="DUF4216" evidence="2">
    <location>
        <begin position="938"/>
        <end position="1006"/>
    </location>
</feature>
<keyword evidence="6" id="KW-1185">Reference proteome</keyword>
<feature type="domain" description="DUF4218" evidence="3">
    <location>
        <begin position="668"/>
        <end position="772"/>
    </location>
</feature>
<comment type="caution">
    <text evidence="5">The sequence shown here is derived from an EMBL/GenBank/DDBJ whole genome shotgun (WGS) entry which is preliminary data.</text>
</comment>
<dbReference type="InterPro" id="IPR025452">
    <property type="entry name" value="DUF4218"/>
</dbReference>
<evidence type="ECO:0000259" key="3">
    <source>
        <dbReference type="Pfam" id="PF13960"/>
    </source>
</evidence>
<dbReference type="Pfam" id="PF13960">
    <property type="entry name" value="DUF4218"/>
    <property type="match status" value="1"/>
</dbReference>
<dbReference type="InterPro" id="IPR004242">
    <property type="entry name" value="Transposase_21"/>
</dbReference>
<protein>
    <recommendedName>
        <fullName evidence="7">Transposase</fullName>
    </recommendedName>
</protein>
<reference evidence="5 6" key="1">
    <citation type="submission" date="2024-01" db="EMBL/GenBank/DDBJ databases">
        <title>The genomes of 5 underutilized Papilionoideae crops provide insights into root nodulation and disease resistanc.</title>
        <authorList>
            <person name="Jiang F."/>
        </authorList>
    </citation>
    <scope>NUCLEOTIDE SEQUENCE [LARGE SCALE GENOMIC DNA]</scope>
    <source>
        <strain evidence="5">JINMINGXINNONG_FW02</strain>
        <tissue evidence="5">Leaves</tissue>
    </source>
</reference>
<dbReference type="Proteomes" id="UP001374584">
    <property type="component" value="Unassembled WGS sequence"/>
</dbReference>
<feature type="region of interest" description="Disordered" evidence="1">
    <location>
        <begin position="1260"/>
        <end position="1283"/>
    </location>
</feature>
<evidence type="ECO:0000313" key="6">
    <source>
        <dbReference type="Proteomes" id="UP001374584"/>
    </source>
</evidence>
<organism evidence="5 6">
    <name type="scientific">Phaseolus coccineus</name>
    <name type="common">Scarlet runner bean</name>
    <name type="synonym">Phaseolus multiflorus</name>
    <dbReference type="NCBI Taxonomy" id="3886"/>
    <lineage>
        <taxon>Eukaryota</taxon>
        <taxon>Viridiplantae</taxon>
        <taxon>Streptophyta</taxon>
        <taxon>Embryophyta</taxon>
        <taxon>Tracheophyta</taxon>
        <taxon>Spermatophyta</taxon>
        <taxon>Magnoliopsida</taxon>
        <taxon>eudicotyledons</taxon>
        <taxon>Gunneridae</taxon>
        <taxon>Pentapetalae</taxon>
        <taxon>rosids</taxon>
        <taxon>fabids</taxon>
        <taxon>Fabales</taxon>
        <taxon>Fabaceae</taxon>
        <taxon>Papilionoideae</taxon>
        <taxon>50 kb inversion clade</taxon>
        <taxon>NPAAA clade</taxon>
        <taxon>indigoferoid/millettioid clade</taxon>
        <taxon>Phaseoleae</taxon>
        <taxon>Phaseolus</taxon>
    </lineage>
</organism>
<feature type="domain" description="Transposase-associated" evidence="4">
    <location>
        <begin position="3"/>
        <end position="78"/>
    </location>
</feature>
<name>A0AAN9NMJ6_PHACN</name>
<sequence length="1428" mass="164605">MDRSWINTPRISDAYEKGVEEFLQFAQQNAFSNHNGVRIRCPCVNCLNGRILSVYEIREHLLCDGFLKNYTTWTWHGELLDLPSVREASEEVDFSMDDRLEDMIRDVGAESFTNAVFENMSNDAETPLYPGSTNFTRLSAVLRLMNLKAMNGWTDKSFTELLQLLKDMLPEGNTLPNRNYEAKKILCPMGMEYKKIHSCPNDCILYRNEYEDLRRCPRCGLSRYKIKVGQNDESDEYTKEGPPAKVVWYLPIIPRLKRLFANTDDAKNLRWHADNKKCDGLLRHPADSLQWKKIDKEFPEFGKESRNLRLGLATDGMNPFGNLSSNHSSWPVLLVIYNLPPALCMKRKYMMLSMLISGPKQPGNDIDVYLNPLIEDLKLLWNEGVDVFDAFKNESFRLQAMLFCTINDFPAYGNLSGYSVKGHRACPICEEKTSYEQLKHGRKTVYLGHRRFLKKYHPYRRLKKAFNGYQEHDICPTPLSGFEVYEKIKNVNVTFGKTKKKQTVSEIWKKRSIFFDLPYWCKLDVRHCIDVMHVEKNVCDSLIGTLLNIKGKTKDGVNARLDLIEMNIREELAPREVGKRTYLPAACYTLSKKEKTSFCECLKGVKVPQGYSSNVKSLVSMNDLKLIGLKSHDCHVLMQQLLPVAIRGILPKNVRYTITRLCSFFNSICSKEIDSQKLDELEEEIIVILCELEMFFPPSFFDIMVHLVVHLVREIRLCGPVYMRWMYPVERYMKILKGYVKNQCRPEASIIERYISEESIEFCSEYLSKAKSIGVPEKCWHSRRLISKSSKGVHVISKSREEVLQAHLYILNNTDEVLPYLDTHKDIVKYKNPKQSEKWVLIEHNKTFLSWFKQQIMNDPSASETLTWLANGLKFDVLCCSGYEVNGCLFYTKSRDDKSTVQNSGVTLEAESIQFSTAKDQNPVVGSMPYYGVIVEIWEVNYTKFTVPVFKCKWVDNKIGVKVDESGMTLVDFRKIGYHDEPFIMAHQASQVFYIQDPTSEHWFVVLHGKKQHNDPEDTNNDICDIESFTRMTMNKEYEDVADVVHATRNDHDEGIYICMCMSFMNMADDKVSRSKTGRGPTRLKNMFKKINKDDKIPLSIDVNTGVATGTNAKKFSSYLGVLARERISILTESWDQVTEHERNMIWQDIVMHYNIPNVETLKAKVLSNVSVKFRQFKSKLTTDYIYGEKKEENPCTKYASLDEETWQKFVEIRQTEKWQDVRKKAKANQAHNDTPHLLSRGGYKFLEQKMLEEKIKAHSTSIEEGNSVDSLRPPSPPPRHEMWKGARIKLSGTWSSKSTEETVERIDSLAQQSTQGTFHPCGREDILTVALGRPEHPGRVRVAGYGVGIRSYFGHSREQWSSQPSQEYLLQLRQQIKAELEEVLKFRPHAEGNLVRESIAEDDEVLEVLVVSKVVRDVVEDVGGGGA</sequence>